<reference evidence="3 4" key="1">
    <citation type="submission" date="2019-02" db="EMBL/GenBank/DDBJ databases">
        <title>Deep-cultivation of Planctomycetes and their phenomic and genomic characterization uncovers novel biology.</title>
        <authorList>
            <person name="Wiegand S."/>
            <person name="Jogler M."/>
            <person name="Boedeker C."/>
            <person name="Pinto D."/>
            <person name="Vollmers J."/>
            <person name="Rivas-Marin E."/>
            <person name="Kohn T."/>
            <person name="Peeters S.H."/>
            <person name="Heuer A."/>
            <person name="Rast P."/>
            <person name="Oberbeckmann S."/>
            <person name="Bunk B."/>
            <person name="Jeske O."/>
            <person name="Meyerdierks A."/>
            <person name="Storesund J.E."/>
            <person name="Kallscheuer N."/>
            <person name="Luecker S."/>
            <person name="Lage O.M."/>
            <person name="Pohl T."/>
            <person name="Merkel B.J."/>
            <person name="Hornburger P."/>
            <person name="Mueller R.-W."/>
            <person name="Bruemmer F."/>
            <person name="Labrenz M."/>
            <person name="Spormann A.M."/>
            <person name="Op den Camp H."/>
            <person name="Overmann J."/>
            <person name="Amann R."/>
            <person name="Jetten M.S.M."/>
            <person name="Mascher T."/>
            <person name="Medema M.H."/>
            <person name="Devos D.P."/>
            <person name="Kaster A.-K."/>
            <person name="Ovreas L."/>
            <person name="Rohde M."/>
            <person name="Galperin M.Y."/>
            <person name="Jogler C."/>
        </authorList>
    </citation>
    <scope>NUCLEOTIDE SEQUENCE [LARGE SCALE GENOMIC DNA]</scope>
    <source>
        <strain evidence="3 4">Pan189</strain>
    </source>
</reference>
<keyword evidence="2" id="KW-0812">Transmembrane</keyword>
<organism evidence="3 4">
    <name type="scientific">Stratiformator vulcanicus</name>
    <dbReference type="NCBI Taxonomy" id="2527980"/>
    <lineage>
        <taxon>Bacteria</taxon>
        <taxon>Pseudomonadati</taxon>
        <taxon>Planctomycetota</taxon>
        <taxon>Planctomycetia</taxon>
        <taxon>Planctomycetales</taxon>
        <taxon>Planctomycetaceae</taxon>
        <taxon>Stratiformator</taxon>
    </lineage>
</organism>
<protein>
    <submittedName>
        <fullName evidence="3">HlyD family secretion protein</fullName>
    </submittedName>
</protein>
<dbReference type="Gene3D" id="2.40.50.100">
    <property type="match status" value="1"/>
</dbReference>
<accession>A0A517R131</accession>
<dbReference type="InterPro" id="IPR051909">
    <property type="entry name" value="MFP_Cation_Efflux"/>
</dbReference>
<evidence type="ECO:0000256" key="1">
    <source>
        <dbReference type="ARBA" id="ARBA00022448"/>
    </source>
</evidence>
<evidence type="ECO:0000313" key="4">
    <source>
        <dbReference type="Proteomes" id="UP000317318"/>
    </source>
</evidence>
<keyword evidence="2" id="KW-0472">Membrane</keyword>
<sequence length="662" mass="72364">MSQVSNNTVTTAIDEIAELASTDIEPTPFYQELIGRLASVLPTTFACAWDDSGDALRVICSTGGKSEALSDGEPRAATWNELLTEVRTAGGVRIFPPGAEAFGRTINPSDEQIILAAAGEAGDGAALIELRLSQDADATTLERTVEVLEIAGELAASYHRHRELSRLRAIGGQWGQREDFSCSVHRSLNLVDVAYVIANDGRRLIGCDRLTVVGKVRGGFHVLAVSGLETVNSRANVIRRLRQLAKLVLPTASPVNYPEDLNSLPARHRDAMLAAIDESHARRLRVVPLMVEPSDDETVNVRNTDPKLVGGLIIEQFNAEPVLDDPIEAVARHSAVAIENAREHCQIFLRPLWSAVGRAGALFQARLFPKTALAILFLVTLVGALIIIPADFTLSAEGTLQAQNRRQVFASESGVVTEMFVRHGDPVEVGSPLLKLRSTELELELEEVTGEFQTTTKKIVSVGASRADADAGELTRSELNRLVAEEEELAVWLESLKEQKGLLQSRRERLLLTSPITGVVVTTDVEELLDGRPVNRGEALLKVADVTGSWGLELHVPDKHVGQLLESGKRADEPLEVEYILATAPETTYRGRIARVARATTPDANETNYGLKVWVDVKEDKLSRLRPGARVVARIHCGKRSLGYVWFHELIAFLSLQSFRLF</sequence>
<dbReference type="GO" id="GO:0015679">
    <property type="term" value="P:plasma membrane copper ion transport"/>
    <property type="evidence" value="ECO:0007669"/>
    <property type="project" value="TreeGrafter"/>
</dbReference>
<gene>
    <name evidence="3" type="ORF">Pan189_19610</name>
</gene>
<dbReference type="GO" id="GO:0060003">
    <property type="term" value="P:copper ion export"/>
    <property type="evidence" value="ECO:0007669"/>
    <property type="project" value="TreeGrafter"/>
</dbReference>
<dbReference type="RefSeq" id="WP_145363682.1">
    <property type="nucleotide sequence ID" value="NZ_CP036268.1"/>
</dbReference>
<dbReference type="EMBL" id="CP036268">
    <property type="protein sequence ID" value="QDT37581.1"/>
    <property type="molecule type" value="Genomic_DNA"/>
</dbReference>
<dbReference type="Gene3D" id="1.10.287.470">
    <property type="entry name" value="Helix hairpin bin"/>
    <property type="match status" value="1"/>
</dbReference>
<dbReference type="KEGG" id="svp:Pan189_19610"/>
<dbReference type="Gene3D" id="2.40.30.170">
    <property type="match status" value="1"/>
</dbReference>
<keyword evidence="4" id="KW-1185">Reference proteome</keyword>
<dbReference type="AlphaFoldDB" id="A0A517R131"/>
<dbReference type="Proteomes" id="UP000317318">
    <property type="component" value="Chromosome"/>
</dbReference>
<proteinExistence type="predicted"/>
<name>A0A517R131_9PLAN</name>
<feature type="transmembrane region" description="Helical" evidence="2">
    <location>
        <begin position="372"/>
        <end position="396"/>
    </location>
</feature>
<dbReference type="OrthoDB" id="248877at2"/>
<dbReference type="PANTHER" id="PTHR30097:SF4">
    <property type="entry name" value="SLR6042 PROTEIN"/>
    <property type="match status" value="1"/>
</dbReference>
<evidence type="ECO:0000313" key="3">
    <source>
        <dbReference type="EMBL" id="QDT37581.1"/>
    </source>
</evidence>
<dbReference type="GO" id="GO:0030313">
    <property type="term" value="C:cell envelope"/>
    <property type="evidence" value="ECO:0007669"/>
    <property type="project" value="TreeGrafter"/>
</dbReference>
<keyword evidence="2" id="KW-1133">Transmembrane helix</keyword>
<evidence type="ECO:0000256" key="2">
    <source>
        <dbReference type="SAM" id="Phobius"/>
    </source>
</evidence>
<dbReference type="PANTHER" id="PTHR30097">
    <property type="entry name" value="CATION EFFLUX SYSTEM PROTEIN CUSB"/>
    <property type="match status" value="1"/>
</dbReference>
<keyword evidence="1" id="KW-0813">Transport</keyword>